<dbReference type="STRING" id="929713.NIASO_12015"/>
<feature type="signal peptide" evidence="1">
    <location>
        <begin position="1"/>
        <end position="22"/>
    </location>
</feature>
<dbReference type="KEGG" id="nso:NIASO_12015"/>
<feature type="domain" description="Outer membrane protein beta-barrel" evidence="2">
    <location>
        <begin position="26"/>
        <end position="168"/>
    </location>
</feature>
<keyword evidence="4" id="KW-1185">Reference proteome</keyword>
<dbReference type="RefSeq" id="WP_008585817.1">
    <property type="nucleotide sequence ID" value="NZ_CP007035.1"/>
</dbReference>
<dbReference type="EMBL" id="CP007035">
    <property type="protein sequence ID" value="AHF17670.1"/>
    <property type="molecule type" value="Genomic_DNA"/>
</dbReference>
<evidence type="ECO:0000313" key="4">
    <source>
        <dbReference type="Proteomes" id="UP000003586"/>
    </source>
</evidence>
<accession>W0F3S5</accession>
<reference evidence="3 4" key="1">
    <citation type="submission" date="2013-12" db="EMBL/GenBank/DDBJ databases">
        <authorList>
            <consortium name="DOE Joint Genome Institute"/>
            <person name="Eisen J."/>
            <person name="Huntemann M."/>
            <person name="Han J."/>
            <person name="Chen A."/>
            <person name="Kyrpides N."/>
            <person name="Mavromatis K."/>
            <person name="Markowitz V."/>
            <person name="Palaniappan K."/>
            <person name="Ivanova N."/>
            <person name="Schaumberg A."/>
            <person name="Pati A."/>
            <person name="Liolios K."/>
            <person name="Nordberg H.P."/>
            <person name="Cantor M.N."/>
            <person name="Hua S.X."/>
            <person name="Woyke T."/>
        </authorList>
    </citation>
    <scope>NUCLEOTIDE SEQUENCE [LARGE SCALE GENOMIC DNA]</scope>
    <source>
        <strain evidence="4">DSM 19437</strain>
    </source>
</reference>
<sequence>MPAIKSLALCLLALTTMFQLKAQTKIWITGGINFSGAKIKNMYYPETASQPAKTGFHAGTVVAIPVGTLFSFEPGLEYITKGYHYNTRVPLTGTANTAPIEYIREQDIRPSFLQLPLHFVYKPRIGQNALLIGAGPYFAYGIGGTGKNYSYYTDGTQVDNSSAKLKFKHDLGQPMENYLYSAAATYSYNASDIIYSQPLDVGISTLLGFELHRNYRIQLNSQIGLKNVAAPYKGQEKQSVLKNRSFGVSLGYRF</sequence>
<evidence type="ECO:0000256" key="1">
    <source>
        <dbReference type="SAM" id="SignalP"/>
    </source>
</evidence>
<organism evidence="3 4">
    <name type="scientific">Niabella soli DSM 19437</name>
    <dbReference type="NCBI Taxonomy" id="929713"/>
    <lineage>
        <taxon>Bacteria</taxon>
        <taxon>Pseudomonadati</taxon>
        <taxon>Bacteroidota</taxon>
        <taxon>Chitinophagia</taxon>
        <taxon>Chitinophagales</taxon>
        <taxon>Chitinophagaceae</taxon>
        <taxon>Niabella</taxon>
    </lineage>
</organism>
<dbReference type="Pfam" id="PF13568">
    <property type="entry name" value="OMP_b-brl_2"/>
    <property type="match status" value="1"/>
</dbReference>
<name>W0F3S5_9BACT</name>
<dbReference type="InterPro" id="IPR025665">
    <property type="entry name" value="Beta-barrel_OMP_2"/>
</dbReference>
<protein>
    <recommendedName>
        <fullName evidence="2">Outer membrane protein beta-barrel domain-containing protein</fullName>
    </recommendedName>
</protein>
<feature type="chain" id="PRO_5004787977" description="Outer membrane protein beta-barrel domain-containing protein" evidence="1">
    <location>
        <begin position="23"/>
        <end position="254"/>
    </location>
</feature>
<proteinExistence type="predicted"/>
<evidence type="ECO:0000313" key="3">
    <source>
        <dbReference type="EMBL" id="AHF17670.1"/>
    </source>
</evidence>
<gene>
    <name evidence="3" type="ORF">NIASO_12015</name>
</gene>
<evidence type="ECO:0000259" key="2">
    <source>
        <dbReference type="Pfam" id="PF13568"/>
    </source>
</evidence>
<dbReference type="OrthoDB" id="1011748at2"/>
<dbReference type="AlphaFoldDB" id="W0F3S5"/>
<dbReference type="Proteomes" id="UP000003586">
    <property type="component" value="Chromosome"/>
</dbReference>
<keyword evidence="1" id="KW-0732">Signal</keyword>
<dbReference type="HOGENOM" id="CLU_082049_1_1_10"/>